<proteinExistence type="predicted"/>
<dbReference type="AlphaFoldDB" id="A0A1C7LQL5"/>
<dbReference type="Proteomes" id="UP000092993">
    <property type="component" value="Unassembled WGS sequence"/>
</dbReference>
<evidence type="ECO:0000313" key="1">
    <source>
        <dbReference type="EMBL" id="OBZ66960.1"/>
    </source>
</evidence>
<dbReference type="STRING" id="5627.A0A1C7LQL5"/>
<name>A0A1C7LQL5_GRIFR</name>
<protein>
    <submittedName>
        <fullName evidence="1">Uncharacterized protein</fullName>
    </submittedName>
</protein>
<dbReference type="Gene3D" id="3.40.50.150">
    <property type="entry name" value="Vaccinia Virus protein VP39"/>
    <property type="match status" value="1"/>
</dbReference>
<keyword evidence="2" id="KW-1185">Reference proteome</keyword>
<accession>A0A1C7LQL5</accession>
<sequence length="161" mass="17713">MNTAIDAIRQESAAGGLPSLWSRIAERRPLDDPSFLPSPRLFEARRLAIACIVGRDGRACAEFPREAQVSAVLQDWITHKDWRHSQSASETAFQLANDTRLSMFQWLEPHSTARKQFAVAVQAIDGCYSQGALADYPWRSLPPTQVLVDCGGGQGAFSIAL</sequence>
<dbReference type="OrthoDB" id="2410195at2759"/>
<dbReference type="InterPro" id="IPR029063">
    <property type="entry name" value="SAM-dependent_MTases_sf"/>
</dbReference>
<evidence type="ECO:0000313" key="2">
    <source>
        <dbReference type="Proteomes" id="UP000092993"/>
    </source>
</evidence>
<gene>
    <name evidence="1" type="ORF">A0H81_13342</name>
</gene>
<reference evidence="1 2" key="1">
    <citation type="submission" date="2016-03" db="EMBL/GenBank/DDBJ databases">
        <title>Whole genome sequencing of Grifola frondosa 9006-11.</title>
        <authorList>
            <person name="Min B."/>
            <person name="Park H."/>
            <person name="Kim J.-G."/>
            <person name="Cho H."/>
            <person name="Oh Y.-L."/>
            <person name="Kong W.-S."/>
            <person name="Choi I.-G."/>
        </authorList>
    </citation>
    <scope>NUCLEOTIDE SEQUENCE [LARGE SCALE GENOMIC DNA]</scope>
    <source>
        <strain evidence="1 2">9006-11</strain>
    </source>
</reference>
<dbReference type="EMBL" id="LUGG01000027">
    <property type="protein sequence ID" value="OBZ66960.1"/>
    <property type="molecule type" value="Genomic_DNA"/>
</dbReference>
<organism evidence="1 2">
    <name type="scientific">Grifola frondosa</name>
    <name type="common">Maitake</name>
    <name type="synonym">Polyporus frondosus</name>
    <dbReference type="NCBI Taxonomy" id="5627"/>
    <lineage>
        <taxon>Eukaryota</taxon>
        <taxon>Fungi</taxon>
        <taxon>Dikarya</taxon>
        <taxon>Basidiomycota</taxon>
        <taxon>Agaricomycotina</taxon>
        <taxon>Agaricomycetes</taxon>
        <taxon>Polyporales</taxon>
        <taxon>Grifolaceae</taxon>
        <taxon>Grifola</taxon>
    </lineage>
</organism>
<comment type="caution">
    <text evidence="1">The sequence shown here is derived from an EMBL/GenBank/DDBJ whole genome shotgun (WGS) entry which is preliminary data.</text>
</comment>